<evidence type="ECO:0000313" key="3">
    <source>
        <dbReference type="Proteomes" id="UP000191980"/>
    </source>
</evidence>
<evidence type="ECO:0008006" key="4">
    <source>
        <dbReference type="Google" id="ProtNLM"/>
    </source>
</evidence>
<gene>
    <name evidence="2" type="ORF">AU255_16590</name>
</gene>
<organism evidence="2 3">
    <name type="scientific">Methyloprofundus sedimenti</name>
    <dbReference type="NCBI Taxonomy" id="1420851"/>
    <lineage>
        <taxon>Bacteria</taxon>
        <taxon>Pseudomonadati</taxon>
        <taxon>Pseudomonadota</taxon>
        <taxon>Gammaproteobacteria</taxon>
        <taxon>Methylococcales</taxon>
        <taxon>Methylococcaceae</taxon>
        <taxon>Methyloprofundus</taxon>
    </lineage>
</organism>
<name>A0A1V8M2R3_9GAMM</name>
<sequence>MIKKMHLISFLTSGALLYGMAASIQAAEPFIYPSKGQTAQQQEKDKYDCYVWAKGQAGYDPMNPPQASSGSTAGQPRAIRGAARGAAAGAAIGAMRVKVRL</sequence>
<evidence type="ECO:0000256" key="1">
    <source>
        <dbReference type="SAM" id="SignalP"/>
    </source>
</evidence>
<dbReference type="Proteomes" id="UP000191980">
    <property type="component" value="Unassembled WGS sequence"/>
</dbReference>
<dbReference type="STRING" id="1420851.AU255_16590"/>
<keyword evidence="1" id="KW-0732">Signal</keyword>
<evidence type="ECO:0000313" key="2">
    <source>
        <dbReference type="EMBL" id="OQK15808.1"/>
    </source>
</evidence>
<reference evidence="2 3" key="1">
    <citation type="submission" date="2015-12" db="EMBL/GenBank/DDBJ databases">
        <authorList>
            <person name="Shamseldin A."/>
            <person name="Moawad H."/>
            <person name="Abd El-Rahim W.M."/>
            <person name="Sadowsky M.J."/>
        </authorList>
    </citation>
    <scope>NUCLEOTIDE SEQUENCE [LARGE SCALE GENOMIC DNA]</scope>
    <source>
        <strain evidence="2 3">WF1</strain>
    </source>
</reference>
<dbReference type="EMBL" id="LPUF01000003">
    <property type="protein sequence ID" value="OQK15808.1"/>
    <property type="molecule type" value="Genomic_DNA"/>
</dbReference>
<dbReference type="RefSeq" id="WP_198942674.1">
    <property type="nucleotide sequence ID" value="NZ_LPUF01000003.1"/>
</dbReference>
<feature type="chain" id="PRO_5012890120" description="Glycine zipper family protein" evidence="1">
    <location>
        <begin position="27"/>
        <end position="101"/>
    </location>
</feature>
<dbReference type="AlphaFoldDB" id="A0A1V8M2R3"/>
<feature type="signal peptide" evidence="1">
    <location>
        <begin position="1"/>
        <end position="26"/>
    </location>
</feature>
<protein>
    <recommendedName>
        <fullName evidence="4">Glycine zipper family protein</fullName>
    </recommendedName>
</protein>
<comment type="caution">
    <text evidence="2">The sequence shown here is derived from an EMBL/GenBank/DDBJ whole genome shotgun (WGS) entry which is preliminary data.</text>
</comment>
<proteinExistence type="predicted"/>
<keyword evidence="3" id="KW-1185">Reference proteome</keyword>
<accession>A0A1V8M2R3</accession>